<organism evidence="7 8">
    <name type="scientific">Methanolobus mangrovi</name>
    <dbReference type="NCBI Taxonomy" id="3072977"/>
    <lineage>
        <taxon>Archaea</taxon>
        <taxon>Methanobacteriati</taxon>
        <taxon>Methanobacteriota</taxon>
        <taxon>Stenosarchaea group</taxon>
        <taxon>Methanomicrobia</taxon>
        <taxon>Methanosarcinales</taxon>
        <taxon>Methanosarcinaceae</taxon>
        <taxon>Methanolobus</taxon>
    </lineage>
</organism>
<keyword evidence="3 5" id="KW-1133">Transmembrane helix</keyword>
<name>A0AA51UFC2_9EURY</name>
<evidence type="ECO:0000313" key="7">
    <source>
        <dbReference type="EMBL" id="WMW22146.1"/>
    </source>
</evidence>
<dbReference type="PANTHER" id="PTHR30566:SF5">
    <property type="entry name" value="MECHANOSENSITIVE ION CHANNEL PROTEIN 1, MITOCHONDRIAL-RELATED"/>
    <property type="match status" value="1"/>
</dbReference>
<comment type="subcellular location">
    <subcellularLocation>
        <location evidence="1">Membrane</location>
    </subcellularLocation>
</comment>
<accession>A0AA51UFC2</accession>
<dbReference type="SUPFAM" id="SSF50182">
    <property type="entry name" value="Sm-like ribonucleoproteins"/>
    <property type="match status" value="1"/>
</dbReference>
<dbReference type="InterPro" id="IPR023408">
    <property type="entry name" value="MscS_beta-dom_sf"/>
</dbReference>
<evidence type="ECO:0000256" key="1">
    <source>
        <dbReference type="ARBA" id="ARBA00004370"/>
    </source>
</evidence>
<dbReference type="InterPro" id="IPR010920">
    <property type="entry name" value="LSM_dom_sf"/>
</dbReference>
<dbReference type="PANTHER" id="PTHR30566">
    <property type="entry name" value="YNAI-RELATED MECHANOSENSITIVE ION CHANNEL"/>
    <property type="match status" value="1"/>
</dbReference>
<evidence type="ECO:0000256" key="4">
    <source>
        <dbReference type="ARBA" id="ARBA00023136"/>
    </source>
</evidence>
<proteinExistence type="predicted"/>
<feature type="transmembrane region" description="Helical" evidence="5">
    <location>
        <begin position="115"/>
        <end position="143"/>
    </location>
</feature>
<dbReference type="InterPro" id="IPR006685">
    <property type="entry name" value="MscS_channel_2nd"/>
</dbReference>
<dbReference type="GO" id="GO:0016020">
    <property type="term" value="C:membrane"/>
    <property type="evidence" value="ECO:0007669"/>
    <property type="project" value="UniProtKB-SubCell"/>
</dbReference>
<dbReference type="Pfam" id="PF00924">
    <property type="entry name" value="MS_channel_2nd"/>
    <property type="match status" value="1"/>
</dbReference>
<keyword evidence="2 5" id="KW-0812">Transmembrane</keyword>
<evidence type="ECO:0000259" key="6">
    <source>
        <dbReference type="Pfam" id="PF00924"/>
    </source>
</evidence>
<gene>
    <name evidence="7" type="ORF">RE476_12365</name>
</gene>
<keyword evidence="8" id="KW-1185">Reference proteome</keyword>
<sequence length="289" mass="33345">MNVKSKLVHKLLNKVFLFFVFMTIVALVFIVAVDRNLIEVPVIVTNALSSLLIIFVSYALATLFTKLTVNSILNYFEGMGQIEERILMGKMYLAFVYLLATLVAFWQLGITIQNIAIFLGLITTGFAFAIRDIILSYFIWFILLTKKPFKIGDYIKVGEDNDMEGLVKHIGLFYVVVDPTPDTYEDYFKIPNKIFLEKPIKNYGKGKFRNEFNMYFDMEELPANLPSKVEALKEKVWNTLDVNVSFFLGSDSDGVKITVYYKSTYERREQVRHQITSMMLNEFKPTDGQ</sequence>
<evidence type="ECO:0000256" key="3">
    <source>
        <dbReference type="ARBA" id="ARBA00022989"/>
    </source>
</evidence>
<dbReference type="EMBL" id="CP133594">
    <property type="protein sequence ID" value="WMW22146.1"/>
    <property type="molecule type" value="Genomic_DNA"/>
</dbReference>
<keyword evidence="4 5" id="KW-0472">Membrane</keyword>
<dbReference type="Proteomes" id="UP001183006">
    <property type="component" value="Chromosome"/>
</dbReference>
<dbReference type="RefSeq" id="WP_309307940.1">
    <property type="nucleotide sequence ID" value="NZ_CP133594.1"/>
</dbReference>
<reference evidence="7" key="1">
    <citation type="submission" date="2023-08" db="EMBL/GenBank/DDBJ databases">
        <title>Methanolobus mangrovi sp. nov. and Methanolobus sediminis sp. nov, two novel methylotrophic methanogens isolated from mangrove sediments in China.</title>
        <authorList>
            <person name="Zhou J."/>
        </authorList>
    </citation>
    <scope>NUCLEOTIDE SEQUENCE</scope>
    <source>
        <strain evidence="7">FTZ2</strain>
    </source>
</reference>
<dbReference type="GeneID" id="84230948"/>
<dbReference type="AlphaFoldDB" id="A0AA51UFC2"/>
<feature type="domain" description="Mechanosensitive ion channel MscS" evidence="6">
    <location>
        <begin position="132"/>
        <end position="204"/>
    </location>
</feature>
<evidence type="ECO:0000256" key="2">
    <source>
        <dbReference type="ARBA" id="ARBA00022692"/>
    </source>
</evidence>
<evidence type="ECO:0000256" key="5">
    <source>
        <dbReference type="SAM" id="Phobius"/>
    </source>
</evidence>
<feature type="transmembrane region" description="Helical" evidence="5">
    <location>
        <begin position="86"/>
        <end position="109"/>
    </location>
</feature>
<feature type="transmembrane region" description="Helical" evidence="5">
    <location>
        <begin position="12"/>
        <end position="31"/>
    </location>
</feature>
<protein>
    <submittedName>
        <fullName evidence="7">Mechanosensitive ion channel</fullName>
    </submittedName>
</protein>
<dbReference type="KEGG" id="mmav:RE476_12365"/>
<feature type="transmembrane region" description="Helical" evidence="5">
    <location>
        <begin position="43"/>
        <end position="65"/>
    </location>
</feature>
<evidence type="ECO:0000313" key="8">
    <source>
        <dbReference type="Proteomes" id="UP001183006"/>
    </source>
</evidence>
<dbReference type="Gene3D" id="2.30.30.60">
    <property type="match status" value="1"/>
</dbReference>
<dbReference type="GO" id="GO:0055085">
    <property type="term" value="P:transmembrane transport"/>
    <property type="evidence" value="ECO:0007669"/>
    <property type="project" value="InterPro"/>
</dbReference>